<name>A0A1I1AX79_9PSEU</name>
<organism evidence="2 3">
    <name type="scientific">Amycolatopsis marina</name>
    <dbReference type="NCBI Taxonomy" id="490629"/>
    <lineage>
        <taxon>Bacteria</taxon>
        <taxon>Bacillati</taxon>
        <taxon>Actinomycetota</taxon>
        <taxon>Actinomycetes</taxon>
        <taxon>Pseudonocardiales</taxon>
        <taxon>Pseudonocardiaceae</taxon>
        <taxon>Amycolatopsis</taxon>
    </lineage>
</organism>
<proteinExistence type="predicted"/>
<evidence type="ECO:0000313" key="2">
    <source>
        <dbReference type="EMBL" id="SFB42674.1"/>
    </source>
</evidence>
<dbReference type="RefSeq" id="WP_143101859.1">
    <property type="nucleotide sequence ID" value="NZ_FOKG01000011.1"/>
</dbReference>
<keyword evidence="3" id="KW-1185">Reference proteome</keyword>
<dbReference type="AlphaFoldDB" id="A0A1I1AX79"/>
<gene>
    <name evidence="2" type="ORF">SAMN05216266_1114</name>
</gene>
<reference evidence="3" key="1">
    <citation type="submission" date="2016-10" db="EMBL/GenBank/DDBJ databases">
        <authorList>
            <person name="Varghese N."/>
            <person name="Submissions S."/>
        </authorList>
    </citation>
    <scope>NUCLEOTIDE SEQUENCE [LARGE SCALE GENOMIC DNA]</scope>
    <source>
        <strain evidence="3">CGMCC 4.3568</strain>
    </source>
</reference>
<dbReference type="EMBL" id="FOKG01000011">
    <property type="protein sequence ID" value="SFB42674.1"/>
    <property type="molecule type" value="Genomic_DNA"/>
</dbReference>
<keyword evidence="1" id="KW-0812">Transmembrane</keyword>
<evidence type="ECO:0000313" key="3">
    <source>
        <dbReference type="Proteomes" id="UP000243799"/>
    </source>
</evidence>
<accession>A0A1I1AX79</accession>
<keyword evidence="1" id="KW-1133">Transmembrane helix</keyword>
<keyword evidence="1" id="KW-0472">Membrane</keyword>
<sequence length="249" mass="26977">MLTRISHNWRAMGSMSHWTNWVELGSWLAAIIGTLVAVAMAVQASNTARMKATLDMARPFVRALALSLDKPEILAAYESEWTTAKDILRKKTRRKLVVAGLAFVVPAMGVAAALLLPQFTYPAEARFSVGDAAQQKCVITGRDWATRATCTNHWFLNSSGQRIQAQATLLSQARQTDLDIIVGGCSGRAQIQWELLADGEPLGNGTAGSGSQEQKLNVPRGTSSLTIRAERIDDVSCSAELVVKAVVWP</sequence>
<dbReference type="OrthoDB" id="3351743at2"/>
<feature type="transmembrane region" description="Helical" evidence="1">
    <location>
        <begin position="96"/>
        <end position="116"/>
    </location>
</feature>
<feature type="transmembrane region" description="Helical" evidence="1">
    <location>
        <begin position="24"/>
        <end position="42"/>
    </location>
</feature>
<protein>
    <submittedName>
        <fullName evidence="2">Uncharacterized protein</fullName>
    </submittedName>
</protein>
<dbReference type="Proteomes" id="UP000243799">
    <property type="component" value="Unassembled WGS sequence"/>
</dbReference>
<evidence type="ECO:0000256" key="1">
    <source>
        <dbReference type="SAM" id="Phobius"/>
    </source>
</evidence>